<dbReference type="GO" id="GO:0006508">
    <property type="term" value="P:proteolysis"/>
    <property type="evidence" value="ECO:0007669"/>
    <property type="project" value="UniProtKB-KW"/>
</dbReference>
<organism evidence="10 11">
    <name type="scientific">Striga hermonthica</name>
    <name type="common">Purple witchweed</name>
    <name type="synonym">Buchnera hermonthica</name>
    <dbReference type="NCBI Taxonomy" id="68872"/>
    <lineage>
        <taxon>Eukaryota</taxon>
        <taxon>Viridiplantae</taxon>
        <taxon>Streptophyta</taxon>
        <taxon>Embryophyta</taxon>
        <taxon>Tracheophyta</taxon>
        <taxon>Spermatophyta</taxon>
        <taxon>Magnoliopsida</taxon>
        <taxon>eudicotyledons</taxon>
        <taxon>Gunneridae</taxon>
        <taxon>Pentapetalae</taxon>
        <taxon>asterids</taxon>
        <taxon>lamiids</taxon>
        <taxon>Lamiales</taxon>
        <taxon>Orobanchaceae</taxon>
        <taxon>Buchnereae</taxon>
        <taxon>Striga</taxon>
    </lineage>
</organism>
<evidence type="ECO:0000256" key="8">
    <source>
        <dbReference type="SAM" id="MobiDB-lite"/>
    </source>
</evidence>
<evidence type="ECO:0000259" key="9">
    <source>
        <dbReference type="PROSITE" id="PS50878"/>
    </source>
</evidence>
<proteinExistence type="predicted"/>
<keyword evidence="5" id="KW-0255">Endonuclease</keyword>
<feature type="region of interest" description="Disordered" evidence="8">
    <location>
        <begin position="76"/>
        <end position="102"/>
    </location>
</feature>
<dbReference type="InterPro" id="IPR053134">
    <property type="entry name" value="RNA-dir_DNA_polymerase"/>
</dbReference>
<dbReference type="PANTHER" id="PTHR24559">
    <property type="entry name" value="TRANSPOSON TY3-I GAG-POL POLYPROTEIN"/>
    <property type="match status" value="1"/>
</dbReference>
<feature type="region of interest" description="Disordered" evidence="8">
    <location>
        <begin position="253"/>
        <end position="280"/>
    </location>
</feature>
<dbReference type="Gene3D" id="3.30.70.270">
    <property type="match status" value="1"/>
</dbReference>
<evidence type="ECO:0000256" key="6">
    <source>
        <dbReference type="ARBA" id="ARBA00022801"/>
    </source>
</evidence>
<dbReference type="CDD" id="cd00303">
    <property type="entry name" value="retropepsin_like"/>
    <property type="match status" value="1"/>
</dbReference>
<dbReference type="PROSITE" id="PS00141">
    <property type="entry name" value="ASP_PROTEASE"/>
    <property type="match status" value="1"/>
</dbReference>
<dbReference type="EMBL" id="CACSLK010027837">
    <property type="protein sequence ID" value="CAA0833020.1"/>
    <property type="molecule type" value="Genomic_DNA"/>
</dbReference>
<evidence type="ECO:0000256" key="5">
    <source>
        <dbReference type="ARBA" id="ARBA00022759"/>
    </source>
</evidence>
<dbReference type="GO" id="GO:0004519">
    <property type="term" value="F:endonuclease activity"/>
    <property type="evidence" value="ECO:0007669"/>
    <property type="project" value="UniProtKB-KW"/>
</dbReference>
<dbReference type="InterPro" id="IPR021109">
    <property type="entry name" value="Peptidase_aspartic_dom_sf"/>
</dbReference>
<comment type="caution">
    <text evidence="10">The sequence shown here is derived from an EMBL/GenBank/DDBJ whole genome shotgun (WGS) entry which is preliminary data.</text>
</comment>
<dbReference type="InterPro" id="IPR000477">
    <property type="entry name" value="RT_dom"/>
</dbReference>
<dbReference type="SUPFAM" id="SSF56672">
    <property type="entry name" value="DNA/RNA polymerases"/>
    <property type="match status" value="1"/>
</dbReference>
<accession>A0A9N7RJC9</accession>
<dbReference type="GO" id="GO:0003964">
    <property type="term" value="F:RNA-directed DNA polymerase activity"/>
    <property type="evidence" value="ECO:0007669"/>
    <property type="project" value="UniProtKB-KW"/>
</dbReference>
<dbReference type="GO" id="GO:0004190">
    <property type="term" value="F:aspartic-type endopeptidase activity"/>
    <property type="evidence" value="ECO:0007669"/>
    <property type="project" value="InterPro"/>
</dbReference>
<keyword evidence="6" id="KW-0378">Hydrolase</keyword>
<evidence type="ECO:0000256" key="1">
    <source>
        <dbReference type="ARBA" id="ARBA00022670"/>
    </source>
</evidence>
<protein>
    <recommendedName>
        <fullName evidence="9">Reverse transcriptase domain-containing protein</fullName>
    </recommendedName>
</protein>
<evidence type="ECO:0000256" key="3">
    <source>
        <dbReference type="ARBA" id="ARBA00022695"/>
    </source>
</evidence>
<keyword evidence="3" id="KW-0548">Nucleotidyltransferase</keyword>
<dbReference type="Pfam" id="PF00078">
    <property type="entry name" value="RVT_1"/>
    <property type="match status" value="1"/>
</dbReference>
<dbReference type="PANTHER" id="PTHR24559:SF450">
    <property type="entry name" value="RNA-DIRECTED DNA POLYMERASE HOMOLOG"/>
    <property type="match status" value="1"/>
</dbReference>
<dbReference type="InterPro" id="IPR043502">
    <property type="entry name" value="DNA/RNA_pol_sf"/>
</dbReference>
<dbReference type="Gene3D" id="3.10.10.10">
    <property type="entry name" value="HIV Type 1 Reverse Transcriptase, subunit A, domain 1"/>
    <property type="match status" value="1"/>
</dbReference>
<keyword evidence="11" id="KW-1185">Reference proteome</keyword>
<dbReference type="Pfam" id="PF08284">
    <property type="entry name" value="RVP_2"/>
    <property type="match status" value="1"/>
</dbReference>
<feature type="compositionally biased region" description="Polar residues" evidence="8">
    <location>
        <begin position="259"/>
        <end position="277"/>
    </location>
</feature>
<dbReference type="OrthoDB" id="913048at2759"/>
<keyword evidence="7" id="KW-0695">RNA-directed DNA polymerase</keyword>
<dbReference type="AlphaFoldDB" id="A0A9N7RJC9"/>
<evidence type="ECO:0000313" key="11">
    <source>
        <dbReference type="Proteomes" id="UP001153555"/>
    </source>
</evidence>
<reference evidence="10" key="1">
    <citation type="submission" date="2019-12" db="EMBL/GenBank/DDBJ databases">
        <authorList>
            <person name="Scholes J."/>
        </authorList>
    </citation>
    <scope>NUCLEOTIDE SEQUENCE</scope>
</reference>
<feature type="non-terminal residue" evidence="10">
    <location>
        <position position="1"/>
    </location>
</feature>
<sequence length="719" mass="80844">HPYCTAQCDYYDHYPAYDETPLYYLPPPGLYDVMPPPELTRAPPTELEKIVAKLEEDAQSLRASLASLSEKEEIESFTSPSPAFEHPSVGQPRSSSLGASFHSEVGPIDRHQEVFARTQDALASLASIIEEFNSWRCIPIPSALRATLEKFDSTVVSFLDLDSSSIPLGRYSTLSAKLIRESTRLESEFRGMVDRFVSLKEKGLTLVFISGLSEELQSFIHMFNPRTLQQTIELGQKQLHTLEAITKKIKGNYKPFTPSPQTTNTRNFSPNIQNTPLQPKPISKIPTKLLSAAEMAARRERGLCYNCDEKFVPGHRCKYKINYMIMAEEEELEHLHFDSTEDGTGLNEESLGEEALISLNAMMGEGGPNTLKFFGYYGGQRLLILLDTGSTLSFIKESTAKQLGCQVSEAKSIVVKVASGQKLKSSYIADNFTWRMQGSNITYPLRLLQSEGCDVILGGDWLRSCTPIELDYKAMTVTVSIGGKRITLQALKKGAEGHLISGESLHQLMYDAGGDQIEELYLLTTEPATPELEPSLASLLQEFEEVFLEPQGLPPERGVEHQIILKPGSTPKFQYPYRTSHDQKDAIEEIVRELLEAGVIQNSKSPFASPVLLVKKKDMTWRLCVDFRYLNSLTVKHEYPIPVIEELLDELCGARYFSKVDLRSGYFQILMNKEHRFLTAFRTHSGHYEFLVMPFGLCNAPATFQSLMNQVFSDCLRKF</sequence>
<keyword evidence="2" id="KW-0808">Transferase</keyword>
<keyword evidence="4" id="KW-0540">Nuclease</keyword>
<dbReference type="CDD" id="cd01647">
    <property type="entry name" value="RT_LTR"/>
    <property type="match status" value="1"/>
</dbReference>
<dbReference type="InterPro" id="IPR043128">
    <property type="entry name" value="Rev_trsase/Diguanyl_cyclase"/>
</dbReference>
<feature type="domain" description="Reverse transcriptase" evidence="9">
    <location>
        <begin position="595"/>
        <end position="719"/>
    </location>
</feature>
<name>A0A9N7RJC9_STRHE</name>
<evidence type="ECO:0000256" key="2">
    <source>
        <dbReference type="ARBA" id="ARBA00022679"/>
    </source>
</evidence>
<evidence type="ECO:0000256" key="7">
    <source>
        <dbReference type="ARBA" id="ARBA00022918"/>
    </source>
</evidence>
<dbReference type="InterPro" id="IPR001969">
    <property type="entry name" value="Aspartic_peptidase_AS"/>
</dbReference>
<dbReference type="Proteomes" id="UP001153555">
    <property type="component" value="Unassembled WGS sequence"/>
</dbReference>
<evidence type="ECO:0000256" key="4">
    <source>
        <dbReference type="ARBA" id="ARBA00022722"/>
    </source>
</evidence>
<evidence type="ECO:0000313" key="10">
    <source>
        <dbReference type="EMBL" id="CAA0833020.1"/>
    </source>
</evidence>
<dbReference type="PROSITE" id="PS50878">
    <property type="entry name" value="RT_POL"/>
    <property type="match status" value="1"/>
</dbReference>
<dbReference type="Gene3D" id="2.40.70.10">
    <property type="entry name" value="Acid Proteases"/>
    <property type="match status" value="1"/>
</dbReference>
<gene>
    <name evidence="10" type="ORF">SHERM_28294</name>
</gene>
<dbReference type="SUPFAM" id="SSF50630">
    <property type="entry name" value="Acid proteases"/>
    <property type="match status" value="1"/>
</dbReference>
<keyword evidence="1" id="KW-0645">Protease</keyword>
<feature type="non-terminal residue" evidence="10">
    <location>
        <position position="719"/>
    </location>
</feature>
<dbReference type="FunFam" id="3.10.10.10:FF:000007">
    <property type="entry name" value="Retrovirus-related Pol polyprotein from transposon 17.6-like Protein"/>
    <property type="match status" value="1"/>
</dbReference>